<evidence type="ECO:0000256" key="1">
    <source>
        <dbReference type="ARBA" id="ARBA00022741"/>
    </source>
</evidence>
<protein>
    <submittedName>
        <fullName evidence="2">Ras family protein</fullName>
    </submittedName>
</protein>
<dbReference type="Proteomes" id="UP000179807">
    <property type="component" value="Unassembled WGS sequence"/>
</dbReference>
<dbReference type="InterPro" id="IPR001806">
    <property type="entry name" value="Small_GTPase"/>
</dbReference>
<dbReference type="PROSITE" id="PS51420">
    <property type="entry name" value="RHO"/>
    <property type="match status" value="1"/>
</dbReference>
<dbReference type="OrthoDB" id="193499at2759"/>
<dbReference type="Pfam" id="PF00071">
    <property type="entry name" value="Ras"/>
    <property type="match status" value="1"/>
</dbReference>
<dbReference type="PRINTS" id="PR00449">
    <property type="entry name" value="RASTRNSFRMNG"/>
</dbReference>
<organism evidence="2 3">
    <name type="scientific">Tritrichomonas foetus</name>
    <dbReference type="NCBI Taxonomy" id="1144522"/>
    <lineage>
        <taxon>Eukaryota</taxon>
        <taxon>Metamonada</taxon>
        <taxon>Parabasalia</taxon>
        <taxon>Tritrichomonadida</taxon>
        <taxon>Tritrichomonadidae</taxon>
        <taxon>Tritrichomonas</taxon>
    </lineage>
</organism>
<keyword evidence="3" id="KW-1185">Reference proteome</keyword>
<dbReference type="SMART" id="SM00174">
    <property type="entry name" value="RHO"/>
    <property type="match status" value="1"/>
</dbReference>
<keyword evidence="1" id="KW-0547">Nucleotide-binding</keyword>
<dbReference type="RefSeq" id="XP_068362619.1">
    <property type="nucleotide sequence ID" value="XM_068491979.1"/>
</dbReference>
<name>A0A1J4KE66_9EUKA</name>
<dbReference type="FunFam" id="3.40.50.300:FF:000808">
    <property type="entry name" value="Small GTP-binding protein, putative"/>
    <property type="match status" value="1"/>
</dbReference>
<accession>A0A1J4KE66</accession>
<dbReference type="SMART" id="SM00176">
    <property type="entry name" value="RAN"/>
    <property type="match status" value="1"/>
</dbReference>
<evidence type="ECO:0000313" key="3">
    <source>
        <dbReference type="Proteomes" id="UP000179807"/>
    </source>
</evidence>
<comment type="caution">
    <text evidence="2">The sequence shown here is derived from an EMBL/GenBank/DDBJ whole genome shotgun (WGS) entry which is preliminary data.</text>
</comment>
<dbReference type="AlphaFoldDB" id="A0A1J4KE66"/>
<evidence type="ECO:0000313" key="2">
    <source>
        <dbReference type="EMBL" id="OHT09483.1"/>
    </source>
</evidence>
<proteinExistence type="predicted"/>
<dbReference type="CDD" id="cd00154">
    <property type="entry name" value="Rab"/>
    <property type="match status" value="1"/>
</dbReference>
<dbReference type="PROSITE" id="PS51419">
    <property type="entry name" value="RAB"/>
    <property type="match status" value="1"/>
</dbReference>
<dbReference type="InterPro" id="IPR005225">
    <property type="entry name" value="Small_GTP-bd"/>
</dbReference>
<reference evidence="2" key="1">
    <citation type="submission" date="2016-10" db="EMBL/GenBank/DDBJ databases">
        <authorList>
            <person name="Benchimol M."/>
            <person name="Almeida L.G."/>
            <person name="Vasconcelos A.T."/>
            <person name="Perreira-Neves A."/>
            <person name="Rosa I.A."/>
            <person name="Tasca T."/>
            <person name="Bogo M.R."/>
            <person name="de Souza W."/>
        </authorList>
    </citation>
    <scope>NUCLEOTIDE SEQUENCE [LARGE SCALE GENOMIC DNA]</scope>
    <source>
        <strain evidence="2">K</strain>
    </source>
</reference>
<dbReference type="PROSITE" id="PS51421">
    <property type="entry name" value="RAS"/>
    <property type="match status" value="1"/>
</dbReference>
<dbReference type="SMART" id="SM00175">
    <property type="entry name" value="RAB"/>
    <property type="match status" value="1"/>
</dbReference>
<dbReference type="VEuPathDB" id="TrichDB:TRFO_04571"/>
<dbReference type="SMART" id="SM00173">
    <property type="entry name" value="RAS"/>
    <property type="match status" value="1"/>
</dbReference>
<dbReference type="InterPro" id="IPR027417">
    <property type="entry name" value="P-loop_NTPase"/>
</dbReference>
<dbReference type="EMBL" id="MLAK01000638">
    <property type="protein sequence ID" value="OHT09483.1"/>
    <property type="molecule type" value="Genomic_DNA"/>
</dbReference>
<dbReference type="Gene3D" id="3.40.50.300">
    <property type="entry name" value="P-loop containing nucleotide triphosphate hydrolases"/>
    <property type="match status" value="1"/>
</dbReference>
<dbReference type="NCBIfam" id="TIGR00231">
    <property type="entry name" value="small_GTP"/>
    <property type="match status" value="1"/>
</dbReference>
<dbReference type="GO" id="GO:0005525">
    <property type="term" value="F:GTP binding"/>
    <property type="evidence" value="ECO:0007669"/>
    <property type="project" value="InterPro"/>
</dbReference>
<dbReference type="SUPFAM" id="SSF52540">
    <property type="entry name" value="P-loop containing nucleoside triphosphate hydrolases"/>
    <property type="match status" value="1"/>
</dbReference>
<dbReference type="GeneID" id="94826683"/>
<sequence>MLIEDDKITFRTVTIGDSCVGKTCIINRFIRDSFNPEQRNTVGSLFDSFTAEREGHSIIVHLWDTAGQEQYRSLGTVYFRSAAAAFVVFDITNRQSFKNCGEWLTSFRGSSGDSPVVFLVGNKCDMSNENRQVTEDEARSFAIENGMKYFETSALTGENVQLLFDSLVDELYKTNIQDSSRIVNVSKLAGMTPENQTSHEKNGCC</sequence>
<gene>
    <name evidence="2" type="ORF">TRFO_04571</name>
</gene>
<dbReference type="GO" id="GO:0003924">
    <property type="term" value="F:GTPase activity"/>
    <property type="evidence" value="ECO:0007669"/>
    <property type="project" value="InterPro"/>
</dbReference>
<dbReference type="PANTHER" id="PTHR47978">
    <property type="match status" value="1"/>
</dbReference>